<dbReference type="SUPFAM" id="SSF46689">
    <property type="entry name" value="Homeodomain-like"/>
    <property type="match status" value="1"/>
</dbReference>
<dbReference type="EnsemblProtists" id="PYU1_T012436">
    <property type="protein sequence ID" value="PYU1_T012436"/>
    <property type="gene ID" value="PYU1_G012410"/>
</dbReference>
<reference evidence="4" key="2">
    <citation type="submission" date="2010-04" db="EMBL/GenBank/DDBJ databases">
        <authorList>
            <person name="Buell R."/>
            <person name="Hamilton J."/>
            <person name="Hostetler J."/>
        </authorList>
    </citation>
    <scope>NUCLEOTIDE SEQUENCE [LARGE SCALE GENOMIC DNA]</scope>
    <source>
        <strain evidence="4">DAOM:BR144</strain>
    </source>
</reference>
<name>K3X5D7_GLOUD</name>
<reference evidence="4" key="1">
    <citation type="journal article" date="2010" name="Genome Biol.">
        <title>Genome sequence of the necrotrophic plant pathogen Pythium ultimum reveals original pathogenicity mechanisms and effector repertoire.</title>
        <authorList>
            <person name="Levesque C.A."/>
            <person name="Brouwer H."/>
            <person name="Cano L."/>
            <person name="Hamilton J.P."/>
            <person name="Holt C."/>
            <person name="Huitema E."/>
            <person name="Raffaele S."/>
            <person name="Robideau G.P."/>
            <person name="Thines M."/>
            <person name="Win J."/>
            <person name="Zerillo M.M."/>
            <person name="Beakes G.W."/>
            <person name="Boore J.L."/>
            <person name="Busam D."/>
            <person name="Dumas B."/>
            <person name="Ferriera S."/>
            <person name="Fuerstenberg S.I."/>
            <person name="Gachon C.M."/>
            <person name="Gaulin E."/>
            <person name="Govers F."/>
            <person name="Grenville-Briggs L."/>
            <person name="Horner N."/>
            <person name="Hostetler J."/>
            <person name="Jiang R.H."/>
            <person name="Johnson J."/>
            <person name="Krajaejun T."/>
            <person name="Lin H."/>
            <person name="Meijer H.J."/>
            <person name="Moore B."/>
            <person name="Morris P."/>
            <person name="Phuntmart V."/>
            <person name="Puiu D."/>
            <person name="Shetty J."/>
            <person name="Stajich J.E."/>
            <person name="Tripathy S."/>
            <person name="Wawra S."/>
            <person name="van West P."/>
            <person name="Whitty B.R."/>
            <person name="Coutinho P.M."/>
            <person name="Henrissat B."/>
            <person name="Martin F."/>
            <person name="Thomas P.D."/>
            <person name="Tyler B.M."/>
            <person name="De Vries R.P."/>
            <person name="Kamoun S."/>
            <person name="Yandell M."/>
            <person name="Tisserat N."/>
            <person name="Buell C.R."/>
        </authorList>
    </citation>
    <scope>NUCLEOTIDE SEQUENCE</scope>
    <source>
        <strain evidence="4">DAOM:BR144</strain>
    </source>
</reference>
<dbReference type="AlphaFoldDB" id="K3X5D7"/>
<feature type="region of interest" description="Disordered" evidence="1">
    <location>
        <begin position="1"/>
        <end position="70"/>
    </location>
</feature>
<dbReference type="InterPro" id="IPR039467">
    <property type="entry name" value="TFIIIB_B''_Myb"/>
</dbReference>
<proteinExistence type="predicted"/>
<reference evidence="3" key="3">
    <citation type="submission" date="2015-02" db="UniProtKB">
        <authorList>
            <consortium name="EnsemblProtists"/>
        </authorList>
    </citation>
    <scope>IDENTIFICATION</scope>
    <source>
        <strain evidence="3">DAOM BR144</strain>
    </source>
</reference>
<dbReference type="GO" id="GO:0001156">
    <property type="term" value="F:TFIIIC-class transcription factor complex binding"/>
    <property type="evidence" value="ECO:0007669"/>
    <property type="project" value="TreeGrafter"/>
</dbReference>
<accession>K3X5D7</accession>
<keyword evidence="4" id="KW-1185">Reference proteome</keyword>
<dbReference type="HOGENOM" id="CLU_021883_0_0_1"/>
<dbReference type="eggNOG" id="KOG2009">
    <property type="taxonomic scope" value="Eukaryota"/>
</dbReference>
<evidence type="ECO:0000256" key="1">
    <source>
        <dbReference type="SAM" id="MobiDB-lite"/>
    </source>
</evidence>
<dbReference type="InterPro" id="IPR009057">
    <property type="entry name" value="Homeodomain-like_sf"/>
</dbReference>
<dbReference type="PANTHER" id="PTHR22929:SF0">
    <property type="entry name" value="TRANSCRIPTION FACTOR TFIIIB COMPONENT B'' HOMOLOG"/>
    <property type="match status" value="1"/>
</dbReference>
<dbReference type="PANTHER" id="PTHR22929">
    <property type="entry name" value="RNA POLYMERASE III TRANSCRIPTION INITIATION FACTOR B"/>
    <property type="match status" value="1"/>
</dbReference>
<evidence type="ECO:0000313" key="4">
    <source>
        <dbReference type="Proteomes" id="UP000019132"/>
    </source>
</evidence>
<protein>
    <recommendedName>
        <fullName evidence="2">Transcription factor TFIIIB component B'' Myb domain-containing protein</fullName>
    </recommendedName>
</protein>
<dbReference type="STRING" id="431595.K3X5D7"/>
<evidence type="ECO:0000259" key="2">
    <source>
        <dbReference type="Pfam" id="PF15963"/>
    </source>
</evidence>
<dbReference type="Proteomes" id="UP000019132">
    <property type="component" value="Unassembled WGS sequence"/>
</dbReference>
<dbReference type="GO" id="GO:0000126">
    <property type="term" value="C:transcription factor TFIIIB complex"/>
    <property type="evidence" value="ECO:0007669"/>
    <property type="project" value="TreeGrafter"/>
</dbReference>
<feature type="domain" description="Transcription factor TFIIIB component B'' Myb" evidence="2">
    <location>
        <begin position="189"/>
        <end position="270"/>
    </location>
</feature>
<feature type="compositionally biased region" description="Basic and acidic residues" evidence="1">
    <location>
        <begin position="58"/>
        <end position="68"/>
    </location>
</feature>
<dbReference type="VEuPathDB" id="FungiDB:PYU1_G012410"/>
<dbReference type="OMA" id="YQEEVVM"/>
<sequence length="326" mass="36384">MWAKSVLKQQEEDEDNEESGVTSRALVVKKEKSTPTTRRKRSNSSSSITSVSRKSSRTKVDELLKKEPSQMTMGELALTVPMGKRVNRHEQEVSATSADNPMNNGSGSSNLINTQALNRVRSFSVSSESAAFGGSIVTPQVEIIDGKMVILESTVKISEVSHRSGEFSDNDDQMPRRSGARYYAQPNAPGKRWAKDETKQFYYCLSQVGPNFSMMATLFPNRKRKELKCKFKYEEKHHPALIEIALKASAAPLDTEMVEVIAQMVDKDSQKKQAKQNAHQKKQIVAVGMDSPASTAMATPPPPQADFLDDFEDYYRERKNSFDFAG</sequence>
<dbReference type="GO" id="GO:0070898">
    <property type="term" value="P:RNA polymerase III preinitiation complex assembly"/>
    <property type="evidence" value="ECO:0007669"/>
    <property type="project" value="TreeGrafter"/>
</dbReference>
<organism evidence="3 4">
    <name type="scientific">Globisporangium ultimum (strain ATCC 200006 / CBS 805.95 / DAOM BR144)</name>
    <name type="common">Pythium ultimum</name>
    <dbReference type="NCBI Taxonomy" id="431595"/>
    <lineage>
        <taxon>Eukaryota</taxon>
        <taxon>Sar</taxon>
        <taxon>Stramenopiles</taxon>
        <taxon>Oomycota</taxon>
        <taxon>Peronosporomycetes</taxon>
        <taxon>Pythiales</taxon>
        <taxon>Pythiaceae</taxon>
        <taxon>Globisporangium</taxon>
    </lineage>
</organism>
<dbReference type="Pfam" id="PF15963">
    <property type="entry name" value="Myb_DNA-bind_7"/>
    <property type="match status" value="1"/>
</dbReference>
<evidence type="ECO:0000313" key="3">
    <source>
        <dbReference type="EnsemblProtists" id="PYU1_T012436"/>
    </source>
</evidence>
<dbReference type="InParanoid" id="K3X5D7"/>
<dbReference type="EMBL" id="GL376610">
    <property type="status" value="NOT_ANNOTATED_CDS"/>
    <property type="molecule type" value="Genomic_DNA"/>
</dbReference>
<feature type="compositionally biased region" description="Low complexity" evidence="1">
    <location>
        <begin position="43"/>
        <end position="53"/>
    </location>
</feature>